<evidence type="ECO:0000313" key="2">
    <source>
        <dbReference type="EMBL" id="HGQ18177.1"/>
    </source>
</evidence>
<protein>
    <submittedName>
        <fullName evidence="2">Glycosyltransferase</fullName>
    </submittedName>
</protein>
<dbReference type="GO" id="GO:0016757">
    <property type="term" value="F:glycosyltransferase activity"/>
    <property type="evidence" value="ECO:0007669"/>
    <property type="project" value="InterPro"/>
</dbReference>
<name>A0A7J3JR00_9CREN</name>
<accession>A0A7J3JR00</accession>
<dbReference type="InterPro" id="IPR050194">
    <property type="entry name" value="Glycosyltransferase_grp1"/>
</dbReference>
<keyword evidence="2" id="KW-0808">Transferase</keyword>
<dbReference type="SUPFAM" id="SSF53756">
    <property type="entry name" value="UDP-Glycosyltransferase/glycogen phosphorylase"/>
    <property type="match status" value="1"/>
</dbReference>
<gene>
    <name evidence="2" type="ORF">ENU30_04290</name>
</gene>
<comment type="caution">
    <text evidence="2">The sequence shown here is derived from an EMBL/GenBank/DDBJ whole genome shotgun (WGS) entry which is preliminary data.</text>
</comment>
<dbReference type="AlphaFoldDB" id="A0A7J3JR00"/>
<dbReference type="PANTHER" id="PTHR45947:SF3">
    <property type="entry name" value="SULFOQUINOVOSYL TRANSFERASE SQD2"/>
    <property type="match status" value="1"/>
</dbReference>
<sequence>MSKITVMTSKGISLQVVAGDIVRSAIKHGHNAKLQIGMTQVTTIAKQSDRIIIFMPFDLHYVLSWISLYHTLKNAGKDAIFYTTVEGVPDPMLLEIWVPNVVKPIANSEATASFLKEAGIDVAGIVKHGVDMELFDQIRGSRKPNIKKNVVFGTVAFSHPRKGFDELEKIVQMALNRLPEARFHIISDHIAYERFMGYPNVIIDPVFSQLQRHELIERMKSFDFYLCTSKAEGFGLPVLESQALGIPVIHADYKPLSEISHKLNLKVPVKYTQDIRLDEAIIYRFHMYDVKDMFERVVEACDLYLNRHDEYLEMSNELVEHARKFDIVHMYEPLVT</sequence>
<dbReference type="CDD" id="cd03801">
    <property type="entry name" value="GT4_PimA-like"/>
    <property type="match status" value="1"/>
</dbReference>
<organism evidence="2">
    <name type="scientific">Ignisphaera aggregans</name>
    <dbReference type="NCBI Taxonomy" id="334771"/>
    <lineage>
        <taxon>Archaea</taxon>
        <taxon>Thermoproteota</taxon>
        <taxon>Thermoprotei</taxon>
        <taxon>Desulfurococcales</taxon>
        <taxon>Desulfurococcaceae</taxon>
        <taxon>Ignisphaera</taxon>
    </lineage>
</organism>
<reference evidence="2" key="1">
    <citation type="journal article" date="2020" name="mSystems">
        <title>Genome- and Community-Level Interaction Insights into Carbon Utilization and Element Cycling Functions of Hydrothermarchaeota in Hydrothermal Sediment.</title>
        <authorList>
            <person name="Zhou Z."/>
            <person name="Liu Y."/>
            <person name="Xu W."/>
            <person name="Pan J."/>
            <person name="Luo Z.H."/>
            <person name="Li M."/>
        </authorList>
    </citation>
    <scope>NUCLEOTIDE SEQUENCE [LARGE SCALE GENOMIC DNA]</scope>
    <source>
        <strain evidence="2">SpSt-657</strain>
    </source>
</reference>
<dbReference type="Gene3D" id="3.40.50.2000">
    <property type="entry name" value="Glycogen Phosphorylase B"/>
    <property type="match status" value="1"/>
</dbReference>
<dbReference type="EMBL" id="DTBZ01000081">
    <property type="protein sequence ID" value="HGQ18177.1"/>
    <property type="molecule type" value="Genomic_DNA"/>
</dbReference>
<proteinExistence type="predicted"/>
<evidence type="ECO:0000259" key="1">
    <source>
        <dbReference type="Pfam" id="PF00534"/>
    </source>
</evidence>
<dbReference type="Pfam" id="PF00534">
    <property type="entry name" value="Glycos_transf_1"/>
    <property type="match status" value="1"/>
</dbReference>
<dbReference type="PANTHER" id="PTHR45947">
    <property type="entry name" value="SULFOQUINOVOSYL TRANSFERASE SQD2"/>
    <property type="match status" value="1"/>
</dbReference>
<feature type="domain" description="Glycosyl transferase family 1" evidence="1">
    <location>
        <begin position="207"/>
        <end position="264"/>
    </location>
</feature>
<dbReference type="InterPro" id="IPR001296">
    <property type="entry name" value="Glyco_trans_1"/>
</dbReference>